<dbReference type="AlphaFoldDB" id="A0A419RVX8"/>
<feature type="transmembrane region" description="Helical" evidence="1">
    <location>
        <begin position="51"/>
        <end position="69"/>
    </location>
</feature>
<dbReference type="EMBL" id="RAHX01000001">
    <property type="protein sequence ID" value="RJY09942.1"/>
    <property type="molecule type" value="Genomic_DNA"/>
</dbReference>
<evidence type="ECO:0000256" key="1">
    <source>
        <dbReference type="SAM" id="Phobius"/>
    </source>
</evidence>
<gene>
    <name evidence="2" type="ORF">D6201_11820</name>
</gene>
<evidence type="ECO:0000313" key="3">
    <source>
        <dbReference type="Proteomes" id="UP000285232"/>
    </source>
</evidence>
<dbReference type="Proteomes" id="UP000285232">
    <property type="component" value="Unassembled WGS sequence"/>
</dbReference>
<keyword evidence="1" id="KW-1133">Transmembrane helix</keyword>
<keyword evidence="1" id="KW-0472">Membrane</keyword>
<proteinExistence type="predicted"/>
<name>A0A419RVX8_9SPHN</name>
<organism evidence="2 3">
    <name type="scientific">Aurantiacibacter aquimixticola</name>
    <dbReference type="NCBI Taxonomy" id="1958945"/>
    <lineage>
        <taxon>Bacteria</taxon>
        <taxon>Pseudomonadati</taxon>
        <taxon>Pseudomonadota</taxon>
        <taxon>Alphaproteobacteria</taxon>
        <taxon>Sphingomonadales</taxon>
        <taxon>Erythrobacteraceae</taxon>
        <taxon>Aurantiacibacter</taxon>
    </lineage>
</organism>
<keyword evidence="3" id="KW-1185">Reference proteome</keyword>
<protein>
    <submittedName>
        <fullName evidence="2">Uncharacterized protein</fullName>
    </submittedName>
</protein>
<evidence type="ECO:0000313" key="2">
    <source>
        <dbReference type="EMBL" id="RJY09942.1"/>
    </source>
</evidence>
<keyword evidence="1" id="KW-0812">Transmembrane</keyword>
<accession>A0A419RVX8</accession>
<reference evidence="2 3" key="1">
    <citation type="journal article" date="2017" name="Int. J. Syst. Evol. Microbiol.">
        <title>Erythrobacter aquimixticola sp. nov., isolated from the junction between the ocean and a freshwater spring.</title>
        <authorList>
            <person name="Park S."/>
            <person name="Jung Y.T."/>
            <person name="Choi S.J."/>
            <person name="Yoon J.H."/>
        </authorList>
    </citation>
    <scope>NUCLEOTIDE SEQUENCE [LARGE SCALE GENOMIC DNA]</scope>
    <source>
        <strain evidence="2 3">JSSK-14</strain>
    </source>
</reference>
<comment type="caution">
    <text evidence="2">The sequence shown here is derived from an EMBL/GenBank/DDBJ whole genome shotgun (WGS) entry which is preliminary data.</text>
</comment>
<sequence length="88" mass="9798">MDVGDFLKPIGDLVQRLPFRMRKGFSGALLLVALSHLNGPTPDHIEWYLDAFFNVSAGLASLYGAIGIVTDRRYDRNDDGGDEPHHEE</sequence>